<proteinExistence type="predicted"/>
<dbReference type="STRING" id="708187.A0A1Q8S1K5"/>
<feature type="compositionally biased region" description="Basic and acidic residues" evidence="1">
    <location>
        <begin position="1"/>
        <end position="12"/>
    </location>
</feature>
<keyword evidence="3" id="KW-1185">Reference proteome</keyword>
<evidence type="ECO:0000313" key="2">
    <source>
        <dbReference type="EMBL" id="OLN95290.1"/>
    </source>
</evidence>
<dbReference type="OrthoDB" id="5325862at2759"/>
<dbReference type="EMBL" id="MPGH01000037">
    <property type="protein sequence ID" value="OLN95290.1"/>
    <property type="molecule type" value="Genomic_DNA"/>
</dbReference>
<organism evidence="2 3">
    <name type="scientific">Colletotrichum chlorophyti</name>
    <dbReference type="NCBI Taxonomy" id="708187"/>
    <lineage>
        <taxon>Eukaryota</taxon>
        <taxon>Fungi</taxon>
        <taxon>Dikarya</taxon>
        <taxon>Ascomycota</taxon>
        <taxon>Pezizomycotina</taxon>
        <taxon>Sordariomycetes</taxon>
        <taxon>Hypocreomycetidae</taxon>
        <taxon>Glomerellales</taxon>
        <taxon>Glomerellaceae</taxon>
        <taxon>Colletotrichum</taxon>
    </lineage>
</organism>
<gene>
    <name evidence="2" type="ORF">CCHL11_04734</name>
</gene>
<evidence type="ECO:0000256" key="1">
    <source>
        <dbReference type="SAM" id="MobiDB-lite"/>
    </source>
</evidence>
<comment type="caution">
    <text evidence="2">The sequence shown here is derived from an EMBL/GenBank/DDBJ whole genome shotgun (WGS) entry which is preliminary data.</text>
</comment>
<accession>A0A1Q8S1K5</accession>
<name>A0A1Q8S1K5_9PEZI</name>
<feature type="region of interest" description="Disordered" evidence="1">
    <location>
        <begin position="1"/>
        <end position="66"/>
    </location>
</feature>
<reference evidence="2 3" key="1">
    <citation type="submission" date="2016-11" db="EMBL/GenBank/DDBJ databases">
        <title>Draft Genome Assembly of Colletotrichum chlorophyti a pathogen of herbaceous plants.</title>
        <authorList>
            <person name="Gan P."/>
            <person name="Narusaka M."/>
            <person name="Tsushima A."/>
            <person name="Narusaka Y."/>
            <person name="Takano Y."/>
            <person name="Shirasu K."/>
        </authorList>
    </citation>
    <scope>NUCLEOTIDE SEQUENCE [LARGE SCALE GENOMIC DNA]</scope>
    <source>
        <strain evidence="2 3">NTL11</strain>
    </source>
</reference>
<sequence>MSILSDKVRDLPDASSPPTYSTAATELPPSPSSLSLPPTYDAATSGTSTSSGEGTSPMTPPAFTPTASFQIETSGKQWLSLPVATRPDPIPVYRVEAGSWAADSVPAFVSMRFSRGDGSCHLVRGDDGSQMPACTTVYRFGPGKPPLFRLPRPTAPPASSSTAAAADDTLELKMVSASLTSRTQVLETPHGTFRWRYGSRKERAAVPGADDLLLCELVRVASPAGGETREESTVAAQLVRGEGTRTKGSGKSTAGNGGRLMVDLREWMGSKGDAAGEVEVLLIAGCICMLKKEVDRRRLQQMMLIAAGASGGA</sequence>
<dbReference type="Proteomes" id="UP000186583">
    <property type="component" value="Unassembled WGS sequence"/>
</dbReference>
<dbReference type="AlphaFoldDB" id="A0A1Q8S1K5"/>
<evidence type="ECO:0000313" key="3">
    <source>
        <dbReference type="Proteomes" id="UP000186583"/>
    </source>
</evidence>
<protein>
    <submittedName>
        <fullName evidence="2">Uncharacterized protein</fullName>
    </submittedName>
</protein>
<feature type="compositionally biased region" description="Low complexity" evidence="1">
    <location>
        <begin position="32"/>
        <end position="57"/>
    </location>
</feature>